<evidence type="ECO:0000256" key="4">
    <source>
        <dbReference type="ARBA" id="ARBA00023125"/>
    </source>
</evidence>
<dbReference type="InterPro" id="IPR036086">
    <property type="entry name" value="ParB/Sulfiredoxin_sf"/>
</dbReference>
<evidence type="ECO:0000256" key="2">
    <source>
        <dbReference type="ARBA" id="ARBA00006295"/>
    </source>
</evidence>
<protein>
    <submittedName>
        <fullName evidence="6">Probable chromosome-partitioning protein parB</fullName>
    </submittedName>
</protein>
<sequence length="284" mass="32620">MTKKRSLGRGIGNFLSSEENIAQIINSDKERNLLYIDINLIERNSDQPRKVFDKKSLDELAESIKNYGVIQPLLVKENGDSYIVVSGERRLRAAKIAGLEKVPAIIKDVDEEISDKISLIENIQREDLNPIEEAKAFRYLLDEYNLKQEDLAKEIGKSRQYVGNTIRLLNLDSRVIDLILNGELSQSHGKALLAIKDKEKQYKEALKIVKNSISVSNTEKNTSKNRYEKLDIFTRDIKDRLSSHLSTKVNFKGRGKHKRLEIEYYSEEDLERICDLILGGNLER</sequence>
<dbReference type="SUPFAM" id="SSF110849">
    <property type="entry name" value="ParB/Sulfiredoxin"/>
    <property type="match status" value="1"/>
</dbReference>
<dbReference type="Pfam" id="PF17762">
    <property type="entry name" value="HTH_ParB"/>
    <property type="match status" value="1"/>
</dbReference>
<dbReference type="InterPro" id="IPR041468">
    <property type="entry name" value="HTH_ParB/Spo0J"/>
</dbReference>
<keyword evidence="4" id="KW-0238">DNA-binding</keyword>
<dbReference type="CDD" id="cd16393">
    <property type="entry name" value="SPO0J_N"/>
    <property type="match status" value="1"/>
</dbReference>
<dbReference type="SMART" id="SM00470">
    <property type="entry name" value="ParB"/>
    <property type="match status" value="1"/>
</dbReference>
<evidence type="ECO:0000256" key="1">
    <source>
        <dbReference type="ARBA" id="ARBA00004453"/>
    </source>
</evidence>
<dbReference type="FunFam" id="3.90.1530.30:FF:000001">
    <property type="entry name" value="Chromosome partitioning protein ParB"/>
    <property type="match status" value="1"/>
</dbReference>
<dbReference type="Pfam" id="PF02195">
    <property type="entry name" value="ParB_N"/>
    <property type="match status" value="1"/>
</dbReference>
<accession>A0A379C792</accession>
<evidence type="ECO:0000259" key="5">
    <source>
        <dbReference type="SMART" id="SM00470"/>
    </source>
</evidence>
<dbReference type="Gene3D" id="1.10.10.2830">
    <property type="match status" value="1"/>
</dbReference>
<dbReference type="RefSeq" id="WP_019034149.1">
    <property type="nucleotide sequence ID" value="NZ_UGSZ01000001.1"/>
</dbReference>
<comment type="subcellular location">
    <subcellularLocation>
        <location evidence="1">Cytoplasm</location>
        <location evidence="1">Nucleoid</location>
    </subcellularLocation>
</comment>
<dbReference type="GO" id="GO:0005694">
    <property type="term" value="C:chromosome"/>
    <property type="evidence" value="ECO:0007669"/>
    <property type="project" value="TreeGrafter"/>
</dbReference>
<dbReference type="InterPro" id="IPR050336">
    <property type="entry name" value="Chromosome_partition/occlusion"/>
</dbReference>
<evidence type="ECO:0000313" key="7">
    <source>
        <dbReference type="Proteomes" id="UP000255517"/>
    </source>
</evidence>
<dbReference type="GO" id="GO:0009295">
    <property type="term" value="C:nucleoid"/>
    <property type="evidence" value="ECO:0007669"/>
    <property type="project" value="UniProtKB-SubCell"/>
</dbReference>
<dbReference type="GO" id="GO:0007059">
    <property type="term" value="P:chromosome segregation"/>
    <property type="evidence" value="ECO:0007669"/>
    <property type="project" value="UniProtKB-KW"/>
</dbReference>
<evidence type="ECO:0000256" key="3">
    <source>
        <dbReference type="ARBA" id="ARBA00022829"/>
    </source>
</evidence>
<dbReference type="STRING" id="1122949.GCA_000378725_00063"/>
<dbReference type="PANTHER" id="PTHR33375">
    <property type="entry name" value="CHROMOSOME-PARTITIONING PROTEIN PARB-RELATED"/>
    <property type="match status" value="1"/>
</dbReference>
<evidence type="ECO:0000313" key="6">
    <source>
        <dbReference type="EMBL" id="SUB57958.1"/>
    </source>
</evidence>
<name>A0A379C792_9FIRM</name>
<organism evidence="6 7">
    <name type="scientific">Peptoniphilus lacrimalis</name>
    <dbReference type="NCBI Taxonomy" id="33031"/>
    <lineage>
        <taxon>Bacteria</taxon>
        <taxon>Bacillati</taxon>
        <taxon>Bacillota</taxon>
        <taxon>Tissierellia</taxon>
        <taxon>Tissierellales</taxon>
        <taxon>Peptoniphilaceae</taxon>
        <taxon>Peptoniphilus</taxon>
    </lineage>
</organism>
<keyword evidence="3" id="KW-0159">Chromosome partition</keyword>
<dbReference type="GO" id="GO:0003677">
    <property type="term" value="F:DNA binding"/>
    <property type="evidence" value="ECO:0007669"/>
    <property type="project" value="UniProtKB-KW"/>
</dbReference>
<proteinExistence type="inferred from homology"/>
<dbReference type="Proteomes" id="UP000255517">
    <property type="component" value="Unassembled WGS sequence"/>
</dbReference>
<dbReference type="SUPFAM" id="SSF109709">
    <property type="entry name" value="KorB DNA-binding domain-like"/>
    <property type="match status" value="1"/>
</dbReference>
<dbReference type="InterPro" id="IPR004437">
    <property type="entry name" value="ParB/RepB/Spo0J"/>
</dbReference>
<dbReference type="OrthoDB" id="9802051at2"/>
<dbReference type="FunFam" id="1.10.10.2830:FF:000001">
    <property type="entry name" value="Chromosome partitioning protein ParB"/>
    <property type="match status" value="1"/>
</dbReference>
<dbReference type="PANTHER" id="PTHR33375:SF1">
    <property type="entry name" value="CHROMOSOME-PARTITIONING PROTEIN PARB-RELATED"/>
    <property type="match status" value="1"/>
</dbReference>
<dbReference type="InterPro" id="IPR003115">
    <property type="entry name" value="ParB_N"/>
</dbReference>
<dbReference type="AlphaFoldDB" id="A0A379C792"/>
<dbReference type="Gene3D" id="3.90.1530.30">
    <property type="match status" value="1"/>
</dbReference>
<comment type="similarity">
    <text evidence="2">Belongs to the ParB family.</text>
</comment>
<reference evidence="6 7" key="1">
    <citation type="submission" date="2018-06" db="EMBL/GenBank/DDBJ databases">
        <authorList>
            <consortium name="Pathogen Informatics"/>
            <person name="Doyle S."/>
        </authorList>
    </citation>
    <scope>NUCLEOTIDE SEQUENCE [LARGE SCALE GENOMIC DNA]</scope>
    <source>
        <strain evidence="6 7">NCTC13149</strain>
    </source>
</reference>
<dbReference type="GO" id="GO:0045881">
    <property type="term" value="P:positive regulation of sporulation resulting in formation of a cellular spore"/>
    <property type="evidence" value="ECO:0007669"/>
    <property type="project" value="TreeGrafter"/>
</dbReference>
<feature type="domain" description="ParB-like N-terminal" evidence="5">
    <location>
        <begin position="34"/>
        <end position="123"/>
    </location>
</feature>
<dbReference type="NCBIfam" id="TIGR00180">
    <property type="entry name" value="parB_part"/>
    <property type="match status" value="1"/>
</dbReference>
<gene>
    <name evidence="6" type="primary">parB</name>
    <name evidence="6" type="ORF">NCTC13149_01821</name>
</gene>
<dbReference type="EMBL" id="UGSZ01000001">
    <property type="protein sequence ID" value="SUB57958.1"/>
    <property type="molecule type" value="Genomic_DNA"/>
</dbReference>